<evidence type="ECO:0000259" key="4">
    <source>
        <dbReference type="SMART" id="SM00093"/>
    </source>
</evidence>
<dbReference type="KEGG" id="muo:115473943"/>
<reference evidence="6" key="1">
    <citation type="submission" date="2025-08" db="UniProtKB">
        <authorList>
            <consortium name="RefSeq"/>
        </authorList>
    </citation>
    <scope>IDENTIFICATION</scope>
</reference>
<evidence type="ECO:0000256" key="1">
    <source>
        <dbReference type="ARBA" id="ARBA00006426"/>
    </source>
</evidence>
<dbReference type="Gene3D" id="3.30.497.10">
    <property type="entry name" value="Antithrombin, subunit I, domain 2"/>
    <property type="match status" value="1"/>
</dbReference>
<name>A0A6P7YBZ5_9AMPH</name>
<dbReference type="GO" id="GO:0004867">
    <property type="term" value="F:serine-type endopeptidase inhibitor activity"/>
    <property type="evidence" value="ECO:0007669"/>
    <property type="project" value="UniProtKB-KW"/>
</dbReference>
<evidence type="ECO:0000313" key="5">
    <source>
        <dbReference type="Proteomes" id="UP000515156"/>
    </source>
</evidence>
<accession>A0A6P7YBZ5</accession>
<dbReference type="RefSeq" id="XP_030065017.1">
    <property type="nucleotide sequence ID" value="XM_030209157.1"/>
</dbReference>
<dbReference type="GO" id="GO:0030195">
    <property type="term" value="P:negative regulation of blood coagulation"/>
    <property type="evidence" value="ECO:0007669"/>
    <property type="project" value="UniProtKB-ARBA"/>
</dbReference>
<dbReference type="InterPro" id="IPR000215">
    <property type="entry name" value="Serpin_fam"/>
</dbReference>
<keyword evidence="2" id="KW-0646">Protease inhibitor</keyword>
<feature type="domain" description="Serpin" evidence="4">
    <location>
        <begin position="13"/>
        <end position="418"/>
    </location>
</feature>
<dbReference type="InterPro" id="IPR042185">
    <property type="entry name" value="Serpin_sf_2"/>
</dbReference>
<dbReference type="SUPFAM" id="SSF56574">
    <property type="entry name" value="Serpins"/>
    <property type="match status" value="1"/>
</dbReference>
<keyword evidence="5" id="KW-1185">Reference proteome</keyword>
<dbReference type="FunCoup" id="A0A6P7YBZ5">
    <property type="interactions" value="39"/>
</dbReference>
<dbReference type="FunFam" id="2.30.39.10:FF:000035">
    <property type="entry name" value="Serine protease inhibitor (serpin) 16"/>
    <property type="match status" value="1"/>
</dbReference>
<gene>
    <name evidence="6" type="primary">LOC115473943</name>
</gene>
<dbReference type="GeneID" id="115473943"/>
<organism evidence="5 6">
    <name type="scientific">Microcaecilia unicolor</name>
    <dbReference type="NCBI Taxonomy" id="1415580"/>
    <lineage>
        <taxon>Eukaryota</taxon>
        <taxon>Metazoa</taxon>
        <taxon>Chordata</taxon>
        <taxon>Craniata</taxon>
        <taxon>Vertebrata</taxon>
        <taxon>Euteleostomi</taxon>
        <taxon>Amphibia</taxon>
        <taxon>Gymnophiona</taxon>
        <taxon>Siphonopidae</taxon>
        <taxon>Microcaecilia</taxon>
    </lineage>
</organism>
<dbReference type="InterPro" id="IPR023795">
    <property type="entry name" value="Serpin_CS"/>
</dbReference>
<dbReference type="OrthoDB" id="671595at2759"/>
<keyword evidence="3" id="KW-0722">Serine protease inhibitor</keyword>
<dbReference type="SMART" id="SM00093">
    <property type="entry name" value="SERPIN"/>
    <property type="match status" value="1"/>
</dbReference>
<sequence length="418" mass="47356">MEDLSGANTTFALDLYKQLAKADTSKNIFFSPWSISAAAGMVYEGARGNTATQMAEVLHFPRVQGDESPREAIVPFDPCDMEQQVQKLDYHIPILKPGQSDTTSNILQGFQALYSVINKTNSNYLLRTANNLYGEQSYEFSKEYLKLIQTYYHAMPQAVNFATAAEDARKEINCWVENQTESKIKNLLPEGSVNSLTTLVLVNAVYFKGKWANTFQKSNTKEKRFRLSRTTSKPVQMMCKKDKCNIYQDDSLETMILDMPYVNNDLSMIILLPNDINDNSTGLEKLERALTLEKLLECTSPDVMEKVSVEVYLPKIKLEEKYDLRETLSLMGMSDVFSQEKANLSGMSTGNLYLSQVFHKAYVDINEEGTEAAAATGATVMRRSREITVKFEVDHPFLFFIKHNKTNTILFYGRCCSP</sequence>
<protein>
    <submittedName>
        <fullName evidence="6">Serpin B10-like</fullName>
    </submittedName>
</protein>
<dbReference type="GO" id="GO:0045861">
    <property type="term" value="P:negative regulation of proteolysis"/>
    <property type="evidence" value="ECO:0007669"/>
    <property type="project" value="UniProtKB-ARBA"/>
</dbReference>
<dbReference type="PROSITE" id="PS00284">
    <property type="entry name" value="SERPIN"/>
    <property type="match status" value="1"/>
</dbReference>
<dbReference type="PANTHER" id="PTHR11461:SF61">
    <property type="entry name" value="PLASMINOGEN ACTIVATOR INHIBITOR 2"/>
    <property type="match status" value="1"/>
</dbReference>
<dbReference type="InterPro" id="IPR036186">
    <property type="entry name" value="Serpin_sf"/>
</dbReference>
<dbReference type="FunFam" id="2.30.39.10:FF:000001">
    <property type="entry name" value="Serpin family B member 2"/>
    <property type="match status" value="1"/>
</dbReference>
<evidence type="ECO:0000256" key="2">
    <source>
        <dbReference type="ARBA" id="ARBA00022690"/>
    </source>
</evidence>
<dbReference type="Pfam" id="PF00079">
    <property type="entry name" value="Serpin"/>
    <property type="match status" value="1"/>
</dbReference>
<dbReference type="InterPro" id="IPR023796">
    <property type="entry name" value="Serpin_dom"/>
</dbReference>
<dbReference type="GO" id="GO:0005615">
    <property type="term" value="C:extracellular space"/>
    <property type="evidence" value="ECO:0007669"/>
    <property type="project" value="InterPro"/>
</dbReference>
<comment type="similarity">
    <text evidence="1">Belongs to the serpin family. Ov-serpin subfamily.</text>
</comment>
<proteinExistence type="inferred from homology"/>
<evidence type="ECO:0000256" key="3">
    <source>
        <dbReference type="ARBA" id="ARBA00022900"/>
    </source>
</evidence>
<dbReference type="AlphaFoldDB" id="A0A6P7YBZ5"/>
<dbReference type="Proteomes" id="UP000515156">
    <property type="component" value="Chromosome 1"/>
</dbReference>
<dbReference type="InterPro" id="IPR042178">
    <property type="entry name" value="Serpin_sf_1"/>
</dbReference>
<evidence type="ECO:0000313" key="6">
    <source>
        <dbReference type="RefSeq" id="XP_030065017.1"/>
    </source>
</evidence>
<dbReference type="Gene3D" id="2.30.39.10">
    <property type="entry name" value="Alpha-1-antitrypsin, domain 1"/>
    <property type="match status" value="1"/>
</dbReference>
<dbReference type="PANTHER" id="PTHR11461">
    <property type="entry name" value="SERINE PROTEASE INHIBITOR, SERPIN"/>
    <property type="match status" value="1"/>
</dbReference>
<dbReference type="InParanoid" id="A0A6P7YBZ5"/>
<dbReference type="CDD" id="cd19956">
    <property type="entry name" value="serpinB"/>
    <property type="match status" value="1"/>
</dbReference>